<keyword evidence="1" id="KW-0175">Coiled coil</keyword>
<proteinExistence type="predicted"/>
<evidence type="ECO:0000313" key="3">
    <source>
        <dbReference type="EMBL" id="CAD7568341.1"/>
    </source>
</evidence>
<dbReference type="AlphaFoldDB" id="A0A7R9IWP5"/>
<name>A0A7R9IWP5_TIMCA</name>
<feature type="compositionally biased region" description="Basic residues" evidence="2">
    <location>
        <begin position="131"/>
        <end position="141"/>
    </location>
</feature>
<organism evidence="3">
    <name type="scientific">Timema californicum</name>
    <name type="common">California timema</name>
    <name type="synonym">Walking stick</name>
    <dbReference type="NCBI Taxonomy" id="61474"/>
    <lineage>
        <taxon>Eukaryota</taxon>
        <taxon>Metazoa</taxon>
        <taxon>Ecdysozoa</taxon>
        <taxon>Arthropoda</taxon>
        <taxon>Hexapoda</taxon>
        <taxon>Insecta</taxon>
        <taxon>Pterygota</taxon>
        <taxon>Neoptera</taxon>
        <taxon>Polyneoptera</taxon>
        <taxon>Phasmatodea</taxon>
        <taxon>Timematodea</taxon>
        <taxon>Timematoidea</taxon>
        <taxon>Timematidae</taxon>
        <taxon>Timema</taxon>
    </lineage>
</organism>
<sequence>MERGKISSVPGEDPIIKLKITDDPVYFERDALDCVATSWESLEKFPVMNQPEHESPIEDDHKYKDMMERYTFLYSNAKYLKKDVREDNALPEALFHNPLRALTSESDIAERSLLADCDEVTPVRDHERNANTRKKRHRRRPASVDHDSDRYRNQLRSNMRKLQAMEGSTTSELLNTRATKGGFQDKIQYLESQIYNLKNVADPSCGSQESMEEEQTLGRSEEMTQKKIRKLVDSGIAMKERVGELEAKEREYLKAIRNIDVSIKEMVAHYESDIQDTRRSEREMKERLRRYEEEEGAVRVKLQSRVRDLEQKEKALLEKVKTIEEEKKSLGHSAKVMKKELTRCRAEMDRLQDQVKEPLIQELKSKRRVSQELREELKSMSKTLKEMGLKDTAAELCDI</sequence>
<accession>A0A7R9IWP5</accession>
<feature type="coiled-coil region" evidence="1">
    <location>
        <begin position="274"/>
        <end position="390"/>
    </location>
</feature>
<protein>
    <submittedName>
        <fullName evidence="3">(California timema) hypothetical protein</fullName>
    </submittedName>
</protein>
<feature type="region of interest" description="Disordered" evidence="2">
    <location>
        <begin position="125"/>
        <end position="148"/>
    </location>
</feature>
<reference evidence="3" key="1">
    <citation type="submission" date="2020-11" db="EMBL/GenBank/DDBJ databases">
        <authorList>
            <person name="Tran Van P."/>
        </authorList>
    </citation>
    <scope>NUCLEOTIDE SEQUENCE</scope>
</reference>
<dbReference type="EMBL" id="OE179294">
    <property type="protein sequence ID" value="CAD7568341.1"/>
    <property type="molecule type" value="Genomic_DNA"/>
</dbReference>
<evidence type="ECO:0000256" key="1">
    <source>
        <dbReference type="SAM" id="Coils"/>
    </source>
</evidence>
<gene>
    <name evidence="3" type="ORF">TCMB3V08_LOCUS1110</name>
</gene>
<evidence type="ECO:0000256" key="2">
    <source>
        <dbReference type="SAM" id="MobiDB-lite"/>
    </source>
</evidence>